<dbReference type="GeneID" id="103714371"/>
<dbReference type="Proteomes" id="UP000228380">
    <property type="component" value="Chromosome 3"/>
</dbReference>
<accession>A0A8B7CI92</accession>
<dbReference type="PANTHER" id="PTHR31439">
    <property type="entry name" value="EXPRESSED PROTEIN"/>
    <property type="match status" value="1"/>
</dbReference>
<dbReference type="PANTHER" id="PTHR31439:SF4">
    <property type="entry name" value="NEURONAL PAS DOMAIN PROTEIN"/>
    <property type="match status" value="1"/>
</dbReference>
<protein>
    <submittedName>
        <fullName evidence="2">Uncharacterized protein LOC103714371</fullName>
    </submittedName>
</protein>
<keyword evidence="1" id="KW-1185">Reference proteome</keyword>
<reference evidence="2" key="2">
    <citation type="submission" date="2025-08" db="UniProtKB">
        <authorList>
            <consortium name="RefSeq"/>
        </authorList>
    </citation>
    <scope>IDENTIFICATION</scope>
    <source>
        <tissue evidence="2">Young leaves</tissue>
    </source>
</reference>
<organism evidence="1 2">
    <name type="scientific">Phoenix dactylifera</name>
    <name type="common">Date palm</name>
    <dbReference type="NCBI Taxonomy" id="42345"/>
    <lineage>
        <taxon>Eukaryota</taxon>
        <taxon>Viridiplantae</taxon>
        <taxon>Streptophyta</taxon>
        <taxon>Embryophyta</taxon>
        <taxon>Tracheophyta</taxon>
        <taxon>Spermatophyta</taxon>
        <taxon>Magnoliopsida</taxon>
        <taxon>Liliopsida</taxon>
        <taxon>Arecaceae</taxon>
        <taxon>Coryphoideae</taxon>
        <taxon>Phoeniceae</taxon>
        <taxon>Phoenix</taxon>
    </lineage>
</organism>
<evidence type="ECO:0000313" key="2">
    <source>
        <dbReference type="RefSeq" id="XP_008799809.1"/>
    </source>
</evidence>
<evidence type="ECO:0000313" key="1">
    <source>
        <dbReference type="Proteomes" id="UP000228380"/>
    </source>
</evidence>
<reference evidence="1" key="1">
    <citation type="journal article" date="2019" name="Nat. Commun.">
        <title>Genome-wide association mapping of date palm fruit traits.</title>
        <authorList>
            <person name="Hazzouri K.M."/>
            <person name="Gros-Balthazard M."/>
            <person name="Flowers J.M."/>
            <person name="Copetti D."/>
            <person name="Lemansour A."/>
            <person name="Lebrun M."/>
            <person name="Masmoudi K."/>
            <person name="Ferrand S."/>
            <person name="Dhar M.I."/>
            <person name="Fresquez Z.A."/>
            <person name="Rosas U."/>
            <person name="Zhang J."/>
            <person name="Talag J."/>
            <person name="Lee S."/>
            <person name="Kudrna D."/>
            <person name="Powell R.F."/>
            <person name="Leitch I.J."/>
            <person name="Krueger R.R."/>
            <person name="Wing R.A."/>
            <person name="Amiri K.M.A."/>
            <person name="Purugganan M.D."/>
        </authorList>
    </citation>
    <scope>NUCLEOTIDE SEQUENCE [LARGE SCALE GENOMIC DNA]</scope>
    <source>
        <strain evidence="1">cv. Khalas</strain>
    </source>
</reference>
<dbReference type="RefSeq" id="XP_008799809.1">
    <property type="nucleotide sequence ID" value="XM_008801587.3"/>
</dbReference>
<name>A0A8B7CI92_PHODC</name>
<dbReference type="OrthoDB" id="724026at2759"/>
<sequence>MASTCLPDIWRWIRNLPSTNQWNTNTISLCICSSESTSRSLNLSVIKSLHRQTPQVTFSIFAGFHMPIYLWTSNSFRLNTKVQEYFDEDFITRLFCSIINSVLRYGSNKKSPIRQPAMQISVDSSDIFNLAFLNLTFLVCLYELRRDLRAEFTDSLRLQLASSRSQEASKLLMRALGSNLEEKWMRSISLGITNWMMELQASNSPFTSPSALFSYASSESRLWKVQLYCPMAAMSIEDSSTTTPDDRLDFSLKYQQFEGVIQLAYKIIFRPSWIEVSVSVDNIRCDVCPLVSDSLMTRRGYGPEEKHFPSRITLQLTPTLQSDVLSVSVSKSTDNPIQEISTGTSLQGSFEPPKALGLSVTAAETFTMSMKPWRFEQSVHGNSAILNWFLHGGINGREIFSSKPSKLMLFRPKAWFRNRYSKASRPFTRQGGVIFAGDEYGESVRWKVSEEALGKTMEWELRGRIWLSYWPNKQRTFHSEIRGLEFRELLYLSLDK</sequence>
<dbReference type="AlphaFoldDB" id="A0A8B7CI92"/>
<proteinExistence type="predicted"/>
<dbReference type="KEGG" id="pda:103714371"/>
<gene>
    <name evidence="2" type="primary">LOC103714371</name>
</gene>